<reference evidence="1" key="2">
    <citation type="submission" date="2025-08" db="UniProtKB">
        <authorList>
            <consortium name="Ensembl"/>
        </authorList>
    </citation>
    <scope>IDENTIFICATION</scope>
</reference>
<dbReference type="GeneTree" id="ENSGT00940000153434"/>
<keyword evidence="2" id="KW-1185">Reference proteome</keyword>
<dbReference type="Ensembl" id="ENSCSAVT00000017539.1">
    <property type="protein sequence ID" value="ENSCSAVP00000017349.1"/>
    <property type="gene ID" value="ENSCSAVG00000010215.1"/>
</dbReference>
<reference evidence="1" key="3">
    <citation type="submission" date="2025-09" db="UniProtKB">
        <authorList>
            <consortium name="Ensembl"/>
        </authorList>
    </citation>
    <scope>IDENTIFICATION</scope>
</reference>
<dbReference type="HOGENOM" id="CLU_3013487_0_0_1"/>
<dbReference type="AlphaFoldDB" id="H2ZID3"/>
<evidence type="ECO:0000313" key="2">
    <source>
        <dbReference type="Proteomes" id="UP000007875"/>
    </source>
</evidence>
<accession>H2ZID3</accession>
<sequence>MIPTSMTKITNMVDLETSALTIPEIGILAEVDEVATAVGPDSIVATNFLLVEAVMG</sequence>
<protein>
    <submittedName>
        <fullName evidence="1">Uncharacterized protein</fullName>
    </submittedName>
</protein>
<name>H2ZID3_CIOSA</name>
<dbReference type="Proteomes" id="UP000007875">
    <property type="component" value="Unassembled WGS sequence"/>
</dbReference>
<reference evidence="2" key="1">
    <citation type="submission" date="2003-08" db="EMBL/GenBank/DDBJ databases">
        <authorList>
            <person name="Birren B."/>
            <person name="Nusbaum C."/>
            <person name="Abebe A."/>
            <person name="Abouelleil A."/>
            <person name="Adekoya E."/>
            <person name="Ait-zahra M."/>
            <person name="Allen N."/>
            <person name="Allen T."/>
            <person name="An P."/>
            <person name="Anderson M."/>
            <person name="Anderson S."/>
            <person name="Arachchi H."/>
            <person name="Armbruster J."/>
            <person name="Bachantsang P."/>
            <person name="Baldwin J."/>
            <person name="Barry A."/>
            <person name="Bayul T."/>
            <person name="Blitshsteyn B."/>
            <person name="Bloom T."/>
            <person name="Blye J."/>
            <person name="Boguslavskiy L."/>
            <person name="Borowsky M."/>
            <person name="Boukhgalter B."/>
            <person name="Brunache A."/>
            <person name="Butler J."/>
            <person name="Calixte N."/>
            <person name="Calvo S."/>
            <person name="Camarata J."/>
            <person name="Campo K."/>
            <person name="Chang J."/>
            <person name="Cheshatsang Y."/>
            <person name="Citroen M."/>
            <person name="Collymore A."/>
            <person name="Considine T."/>
            <person name="Cook A."/>
            <person name="Cooke P."/>
            <person name="Corum B."/>
            <person name="Cuomo C."/>
            <person name="David R."/>
            <person name="Dawoe T."/>
            <person name="Degray S."/>
            <person name="Dodge S."/>
            <person name="Dooley K."/>
            <person name="Dorje P."/>
            <person name="Dorjee K."/>
            <person name="Dorris L."/>
            <person name="Duffey N."/>
            <person name="Dupes A."/>
            <person name="Elkins T."/>
            <person name="Engels R."/>
            <person name="Erickson J."/>
            <person name="Farina A."/>
            <person name="Faro S."/>
            <person name="Ferreira P."/>
            <person name="Fischer H."/>
            <person name="Fitzgerald M."/>
            <person name="Foley K."/>
            <person name="Gage D."/>
            <person name="Galagan J."/>
            <person name="Gearin G."/>
            <person name="Gnerre S."/>
            <person name="Gnirke A."/>
            <person name="Goyette A."/>
            <person name="Graham J."/>
            <person name="Grandbois E."/>
            <person name="Gyaltsen K."/>
            <person name="Hafez N."/>
            <person name="Hagopian D."/>
            <person name="Hagos B."/>
            <person name="Hall J."/>
            <person name="Hatcher B."/>
            <person name="Heller A."/>
            <person name="Higgins H."/>
            <person name="Honan T."/>
            <person name="Horn A."/>
            <person name="Houde N."/>
            <person name="Hughes L."/>
            <person name="Hulme W."/>
            <person name="Husby E."/>
            <person name="Iliev I."/>
            <person name="Jaffe D."/>
            <person name="Jones C."/>
            <person name="Kamal M."/>
            <person name="Kamat A."/>
            <person name="Kamvysselis M."/>
            <person name="Karlsson E."/>
            <person name="Kells C."/>
            <person name="Kieu A."/>
            <person name="Kisner P."/>
            <person name="Kodira C."/>
            <person name="Kulbokas E."/>
            <person name="Labutti K."/>
            <person name="Lama D."/>
            <person name="Landers T."/>
            <person name="Leger J."/>
            <person name="Levine S."/>
            <person name="Lewis D."/>
            <person name="Lewis T."/>
            <person name="Lindblad-toh K."/>
            <person name="Liu X."/>
            <person name="Lokyitsang T."/>
            <person name="Lokyitsang Y."/>
            <person name="Lucien O."/>
            <person name="Lui A."/>
            <person name="Ma L.J."/>
            <person name="Mabbitt R."/>
            <person name="Macdonald J."/>
            <person name="Maclean C."/>
            <person name="Major J."/>
            <person name="Manning J."/>
            <person name="Marabella R."/>
            <person name="Maru K."/>
            <person name="Matthews C."/>
            <person name="Mauceli E."/>
            <person name="Mccarthy M."/>
            <person name="Mcdonough S."/>
            <person name="Mcghee T."/>
            <person name="Meldrim J."/>
            <person name="Meneus L."/>
            <person name="Mesirov J."/>
            <person name="Mihalev A."/>
            <person name="Mihova T."/>
            <person name="Mikkelsen T."/>
            <person name="Mlenga V."/>
            <person name="Moru K."/>
            <person name="Mozes J."/>
            <person name="Mulrain L."/>
            <person name="Munson G."/>
            <person name="Naylor J."/>
            <person name="Newes C."/>
            <person name="Nguyen C."/>
            <person name="Nguyen N."/>
            <person name="Nguyen T."/>
            <person name="Nicol R."/>
            <person name="Nielsen C."/>
            <person name="Nizzari M."/>
            <person name="Norbu C."/>
            <person name="Norbu N."/>
            <person name="O'donnell P."/>
            <person name="Okoawo O."/>
            <person name="O'leary S."/>
            <person name="Omotosho B."/>
            <person name="O'neill K."/>
            <person name="Osman S."/>
            <person name="Parker S."/>
            <person name="Perrin D."/>
            <person name="Phunkhang P."/>
            <person name="Piqani B."/>
            <person name="Purcell S."/>
            <person name="Rachupka T."/>
            <person name="Ramasamy U."/>
            <person name="Rameau R."/>
            <person name="Ray V."/>
            <person name="Raymond C."/>
            <person name="Retta R."/>
            <person name="Richardson S."/>
            <person name="Rise C."/>
            <person name="Rodriguez J."/>
            <person name="Rogers J."/>
            <person name="Rogov P."/>
            <person name="Rutman M."/>
            <person name="Schupbach R."/>
            <person name="Seaman C."/>
            <person name="Settipalli S."/>
            <person name="Sharpe T."/>
            <person name="Sheridan J."/>
            <person name="Sherpa N."/>
            <person name="Shi J."/>
            <person name="Smirnov S."/>
            <person name="Smith C."/>
            <person name="Sougnez C."/>
            <person name="Spencer B."/>
            <person name="Stalker J."/>
            <person name="Stange-thomann N."/>
            <person name="Stavropoulos S."/>
            <person name="Stetson K."/>
            <person name="Stone C."/>
            <person name="Stone S."/>
            <person name="Stubbs M."/>
            <person name="Talamas J."/>
            <person name="Tchuinga P."/>
            <person name="Tenzing P."/>
            <person name="Tesfaye S."/>
            <person name="Theodore J."/>
            <person name="Thoulutsang Y."/>
            <person name="Topham K."/>
            <person name="Towey S."/>
            <person name="Tsamla T."/>
            <person name="Tsomo N."/>
            <person name="Vallee D."/>
            <person name="Vassiliev H."/>
            <person name="Venkataraman V."/>
            <person name="Vinson J."/>
            <person name="Vo A."/>
            <person name="Wade C."/>
            <person name="Wang S."/>
            <person name="Wangchuk T."/>
            <person name="Wangdi T."/>
            <person name="Whittaker C."/>
            <person name="Wilkinson J."/>
            <person name="Wu Y."/>
            <person name="Wyman D."/>
            <person name="Yadav S."/>
            <person name="Yang S."/>
            <person name="Yang X."/>
            <person name="Yeager S."/>
            <person name="Yee E."/>
            <person name="Young G."/>
            <person name="Zainoun J."/>
            <person name="Zembeck L."/>
            <person name="Zimmer A."/>
            <person name="Zody M."/>
            <person name="Lander E."/>
        </authorList>
    </citation>
    <scope>NUCLEOTIDE SEQUENCE [LARGE SCALE GENOMIC DNA]</scope>
</reference>
<proteinExistence type="predicted"/>
<organism evidence="1 2">
    <name type="scientific">Ciona savignyi</name>
    <name type="common">Pacific transparent sea squirt</name>
    <dbReference type="NCBI Taxonomy" id="51511"/>
    <lineage>
        <taxon>Eukaryota</taxon>
        <taxon>Metazoa</taxon>
        <taxon>Chordata</taxon>
        <taxon>Tunicata</taxon>
        <taxon>Ascidiacea</taxon>
        <taxon>Phlebobranchia</taxon>
        <taxon>Cionidae</taxon>
        <taxon>Ciona</taxon>
    </lineage>
</organism>
<evidence type="ECO:0000313" key="1">
    <source>
        <dbReference type="Ensembl" id="ENSCSAVP00000017349.1"/>
    </source>
</evidence>